<evidence type="ECO:0000256" key="3">
    <source>
        <dbReference type="ARBA" id="ARBA00022692"/>
    </source>
</evidence>
<evidence type="ECO:0000256" key="2">
    <source>
        <dbReference type="ARBA" id="ARBA00022448"/>
    </source>
</evidence>
<keyword evidence="4 6" id="KW-1133">Transmembrane helix</keyword>
<keyword evidence="2 6" id="KW-0813">Transport</keyword>
<dbReference type="InterPro" id="IPR035906">
    <property type="entry name" value="MetI-like_sf"/>
</dbReference>
<dbReference type="STRING" id="574376.BAMA_24015"/>
<protein>
    <submittedName>
        <fullName evidence="9">Peptide ABC transporter permease</fullName>
    </submittedName>
</protein>
<comment type="subcellular location">
    <subcellularLocation>
        <location evidence="6">Cell membrane</location>
        <topology evidence="6">Multi-pass membrane protein</topology>
    </subcellularLocation>
    <subcellularLocation>
        <location evidence="1">Membrane</location>
        <topology evidence="1">Multi-pass membrane protein</topology>
    </subcellularLocation>
</comment>
<evidence type="ECO:0000313" key="9">
    <source>
        <dbReference type="EMBL" id="KEK19082.1"/>
    </source>
</evidence>
<evidence type="ECO:0000256" key="6">
    <source>
        <dbReference type="RuleBase" id="RU363032"/>
    </source>
</evidence>
<dbReference type="InterPro" id="IPR000515">
    <property type="entry name" value="MetI-like"/>
</dbReference>
<dbReference type="PROSITE" id="PS50928">
    <property type="entry name" value="ABC_TM1"/>
    <property type="match status" value="1"/>
</dbReference>
<feature type="transmembrane region" description="Helical" evidence="6">
    <location>
        <begin position="117"/>
        <end position="135"/>
    </location>
</feature>
<dbReference type="OrthoDB" id="2351941at2"/>
<evidence type="ECO:0000313" key="10">
    <source>
        <dbReference type="Proteomes" id="UP000027822"/>
    </source>
</evidence>
<feature type="region of interest" description="Disordered" evidence="7">
    <location>
        <begin position="308"/>
        <end position="328"/>
    </location>
</feature>
<dbReference type="eggNOG" id="COG1173">
    <property type="taxonomic scope" value="Bacteria"/>
</dbReference>
<evidence type="ECO:0000256" key="1">
    <source>
        <dbReference type="ARBA" id="ARBA00004141"/>
    </source>
</evidence>
<name>A0A073JXZ0_9BACI</name>
<dbReference type="GO" id="GO:0055085">
    <property type="term" value="P:transmembrane transport"/>
    <property type="evidence" value="ECO:0007669"/>
    <property type="project" value="InterPro"/>
</dbReference>
<sequence length="328" mass="36483">MIKYVIKEKTFLIGFSFIFVLLAASIGNTLFNDGKIRQVPIMYQDGEVVGAPPFPPSFQFLLGTDEAGYDLLHVIVQGAKFTIGLSACIAIKQVVCAVVVGVGIGTFLKRWSSKLESFFDSFTIVPLTIIAYFLLINVLTMPMKGFQQPFYQRALFEMFILTILAVPTTAFYVVNEVKKLFTKEFVEAASVLGGSKLHLVRKHIFPYLLPSLLILLVQQFNKVLLVLAHLGVLKMFFGGTVIDYSPQQEPPKTLSFEWSGLIGDKFSMIFIHPWIALVPIVFFSLTVIAANLVLMGLQNAMEKVESKVADGKEESHDIDAKQNTTIAQ</sequence>
<comment type="similarity">
    <text evidence="6">Belongs to the binding-protein-dependent transport system permease family.</text>
</comment>
<keyword evidence="5 6" id="KW-0472">Membrane</keyword>
<dbReference type="EMBL" id="JOTN01000009">
    <property type="protein sequence ID" value="KEK19082.1"/>
    <property type="molecule type" value="Genomic_DNA"/>
</dbReference>
<dbReference type="GO" id="GO:0005886">
    <property type="term" value="C:plasma membrane"/>
    <property type="evidence" value="ECO:0007669"/>
    <property type="project" value="UniProtKB-SubCell"/>
</dbReference>
<dbReference type="RefSeq" id="WP_034639324.1">
    <property type="nucleotide sequence ID" value="NZ_CBCSJC010000008.1"/>
</dbReference>
<evidence type="ECO:0000256" key="4">
    <source>
        <dbReference type="ARBA" id="ARBA00022989"/>
    </source>
</evidence>
<gene>
    <name evidence="9" type="ORF">BAMA_24015</name>
</gene>
<evidence type="ECO:0000256" key="7">
    <source>
        <dbReference type="SAM" id="MobiDB-lite"/>
    </source>
</evidence>
<comment type="caution">
    <text evidence="9">The sequence shown here is derived from an EMBL/GenBank/DDBJ whole genome shotgun (WGS) entry which is preliminary data.</text>
</comment>
<dbReference type="PANTHER" id="PTHR43839:SF3">
    <property type="entry name" value="OLIGOPEPTIDE ABC TRANSPORTER, PERMEASE PROTEIN"/>
    <property type="match status" value="1"/>
</dbReference>
<evidence type="ECO:0000256" key="5">
    <source>
        <dbReference type="ARBA" id="ARBA00023136"/>
    </source>
</evidence>
<evidence type="ECO:0000259" key="8">
    <source>
        <dbReference type="PROSITE" id="PS50928"/>
    </source>
</evidence>
<feature type="transmembrane region" description="Helical" evidence="6">
    <location>
        <begin position="12"/>
        <end position="31"/>
    </location>
</feature>
<feature type="transmembrane region" description="Helical" evidence="6">
    <location>
        <begin position="155"/>
        <end position="174"/>
    </location>
</feature>
<dbReference type="AlphaFoldDB" id="A0A073JXZ0"/>
<organism evidence="9 10">
    <name type="scientific">Bacillus manliponensis</name>
    <dbReference type="NCBI Taxonomy" id="574376"/>
    <lineage>
        <taxon>Bacteria</taxon>
        <taxon>Bacillati</taxon>
        <taxon>Bacillota</taxon>
        <taxon>Bacilli</taxon>
        <taxon>Bacillales</taxon>
        <taxon>Bacillaceae</taxon>
        <taxon>Bacillus</taxon>
        <taxon>Bacillus cereus group</taxon>
    </lineage>
</organism>
<dbReference type="PANTHER" id="PTHR43839">
    <property type="entry name" value="OPPC IN A BINDING PROTEIN-DEPENDENT TRANSPORT SYSTEM"/>
    <property type="match status" value="1"/>
</dbReference>
<dbReference type="Proteomes" id="UP000027822">
    <property type="component" value="Unassembled WGS sequence"/>
</dbReference>
<feature type="transmembrane region" description="Helical" evidence="6">
    <location>
        <begin position="274"/>
        <end position="297"/>
    </location>
</feature>
<feature type="transmembrane region" description="Helical" evidence="6">
    <location>
        <begin position="81"/>
        <end position="105"/>
    </location>
</feature>
<keyword evidence="10" id="KW-1185">Reference proteome</keyword>
<dbReference type="Gene3D" id="1.10.3720.10">
    <property type="entry name" value="MetI-like"/>
    <property type="match status" value="1"/>
</dbReference>
<feature type="domain" description="ABC transmembrane type-1" evidence="8">
    <location>
        <begin position="83"/>
        <end position="294"/>
    </location>
</feature>
<dbReference type="SUPFAM" id="SSF161098">
    <property type="entry name" value="MetI-like"/>
    <property type="match status" value="1"/>
</dbReference>
<reference evidence="9 10" key="1">
    <citation type="submission" date="2014-06" db="EMBL/GenBank/DDBJ databases">
        <title>Draft genome sequence of Bacillus manliponensis JCM 15802 (MCCC 1A00708).</title>
        <authorList>
            <person name="Lai Q."/>
            <person name="Liu Y."/>
            <person name="Shao Z."/>
        </authorList>
    </citation>
    <scope>NUCLEOTIDE SEQUENCE [LARGE SCALE GENOMIC DNA]</scope>
    <source>
        <strain evidence="9 10">JCM 15802</strain>
    </source>
</reference>
<proteinExistence type="inferred from homology"/>
<feature type="compositionally biased region" description="Basic and acidic residues" evidence="7">
    <location>
        <begin position="308"/>
        <end position="320"/>
    </location>
</feature>
<keyword evidence="3 6" id="KW-0812">Transmembrane</keyword>
<accession>A0A073JXZ0</accession>
<dbReference type="Pfam" id="PF00528">
    <property type="entry name" value="BPD_transp_1"/>
    <property type="match status" value="1"/>
</dbReference>